<feature type="region of interest" description="Disordered" evidence="7">
    <location>
        <begin position="398"/>
        <end position="434"/>
    </location>
</feature>
<dbReference type="EMBL" id="JBHRSA010000004">
    <property type="protein sequence ID" value="MFC3038870.1"/>
    <property type="molecule type" value="Genomic_DNA"/>
</dbReference>
<dbReference type="SUPFAM" id="SSF50022">
    <property type="entry name" value="ISP domain"/>
    <property type="match status" value="1"/>
</dbReference>
<evidence type="ECO:0000256" key="8">
    <source>
        <dbReference type="SAM" id="Phobius"/>
    </source>
</evidence>
<organism evidence="10 11">
    <name type="scientific">Virgibacillus xinjiangensis</name>
    <dbReference type="NCBI Taxonomy" id="393090"/>
    <lineage>
        <taxon>Bacteria</taxon>
        <taxon>Bacillati</taxon>
        <taxon>Bacillota</taxon>
        <taxon>Bacilli</taxon>
        <taxon>Bacillales</taxon>
        <taxon>Bacillaceae</taxon>
        <taxon>Virgibacillus</taxon>
    </lineage>
</organism>
<dbReference type="Proteomes" id="UP001595279">
    <property type="component" value="Unassembled WGS sequence"/>
</dbReference>
<feature type="transmembrane region" description="Helical" evidence="8">
    <location>
        <begin position="33"/>
        <end position="54"/>
    </location>
</feature>
<evidence type="ECO:0000313" key="11">
    <source>
        <dbReference type="Proteomes" id="UP001595279"/>
    </source>
</evidence>
<dbReference type="InterPro" id="IPR006076">
    <property type="entry name" value="FAD-dep_OxRdtase"/>
</dbReference>
<evidence type="ECO:0000313" key="10">
    <source>
        <dbReference type="EMBL" id="MFC3038870.1"/>
    </source>
</evidence>
<dbReference type="PROSITE" id="PS51296">
    <property type="entry name" value="RIESKE"/>
    <property type="match status" value="1"/>
</dbReference>
<evidence type="ECO:0000256" key="3">
    <source>
        <dbReference type="ARBA" id="ARBA00023004"/>
    </source>
</evidence>
<evidence type="ECO:0000256" key="7">
    <source>
        <dbReference type="SAM" id="MobiDB-lite"/>
    </source>
</evidence>
<dbReference type="Pfam" id="PF01266">
    <property type="entry name" value="DAO"/>
    <property type="match status" value="1"/>
</dbReference>
<keyword evidence="3" id="KW-0408">Iron</keyword>
<dbReference type="CDD" id="cd03477">
    <property type="entry name" value="Rieske_YhfW_C"/>
    <property type="match status" value="1"/>
</dbReference>
<sequence>MSQQKNTSLPNQTQSFWRATADQLKYKQLDENINVDVAIVGGGIAGITAAYLLAKRGKKVALLEARELVNGTTGNTTAKLTAQHNLVYDELINRYGQDWAKLYYQANMEGIALIKQLSEELQIECDLEEQEAFVFTQEEENRSKLMKELDAYEKLGIEGDFLEDLPLSLDIEAALMMRNQAQFHPMKFLNGLLGELVQLDAKIYDYTRVVEIENKDHILCHSEQGYKVTSNQVIVATHFPIHEPDKFYSGNLNPEGSYALALKVNNELNEFPDGMYINTDLPRRTLRKMNKEGEDYILVGGESHPVGDGTSSEQRYEKLATYAKENFGEEEIVYRWFSHDYISPDRMPFVGLLNPQEDGIYTATGFGKWGLANAAVGGKLLADLVEGKENPYQELFSPQRNIGSMQDNERSNHNPDEYETYTRPEKPEDLKKEQGAVLKVDGKDVGAYRDGEGNLHMLDLTCTHLGCGVEWNDGNSTWDCPCHGSRFTATGEVIDGPAVEALKRLDEQ</sequence>
<evidence type="ECO:0000259" key="9">
    <source>
        <dbReference type="PROSITE" id="PS51296"/>
    </source>
</evidence>
<keyword evidence="8" id="KW-0472">Membrane</keyword>
<keyword evidence="2" id="KW-0479">Metal-binding</keyword>
<dbReference type="InterPro" id="IPR005805">
    <property type="entry name" value="Rieske_Fe-S_prot_C"/>
</dbReference>
<dbReference type="Pfam" id="PF00355">
    <property type="entry name" value="Rieske"/>
    <property type="match status" value="1"/>
</dbReference>
<keyword evidence="4" id="KW-0411">Iron-sulfur</keyword>
<feature type="coiled-coil region" evidence="6">
    <location>
        <begin position="111"/>
        <end position="155"/>
    </location>
</feature>
<keyword evidence="1" id="KW-0001">2Fe-2S</keyword>
<evidence type="ECO:0000256" key="4">
    <source>
        <dbReference type="ARBA" id="ARBA00023014"/>
    </source>
</evidence>
<evidence type="ECO:0000256" key="5">
    <source>
        <dbReference type="ARBA" id="ARBA00023157"/>
    </source>
</evidence>
<dbReference type="Gene3D" id="3.30.9.10">
    <property type="entry name" value="D-Amino Acid Oxidase, subunit A, domain 2"/>
    <property type="match status" value="1"/>
</dbReference>
<keyword evidence="11" id="KW-1185">Reference proteome</keyword>
<accession>A0ABV7CR76</accession>
<evidence type="ECO:0000256" key="6">
    <source>
        <dbReference type="SAM" id="Coils"/>
    </source>
</evidence>
<dbReference type="PANTHER" id="PTHR13847">
    <property type="entry name" value="SARCOSINE DEHYDROGENASE-RELATED"/>
    <property type="match status" value="1"/>
</dbReference>
<feature type="compositionally biased region" description="Basic and acidic residues" evidence="7">
    <location>
        <begin position="407"/>
        <end position="434"/>
    </location>
</feature>
<dbReference type="InterPro" id="IPR038010">
    <property type="entry name" value="YhfW_C"/>
</dbReference>
<dbReference type="Gene3D" id="2.102.10.10">
    <property type="entry name" value="Rieske [2Fe-2S] iron-sulphur domain"/>
    <property type="match status" value="1"/>
</dbReference>
<dbReference type="PRINTS" id="PR00162">
    <property type="entry name" value="RIESKE"/>
</dbReference>
<dbReference type="PANTHER" id="PTHR13847:SF274">
    <property type="entry name" value="RIESKE 2FE-2S IRON-SULFUR PROTEIN YHFW-RELATED"/>
    <property type="match status" value="1"/>
</dbReference>
<dbReference type="Gene3D" id="3.50.50.60">
    <property type="entry name" value="FAD/NAD(P)-binding domain"/>
    <property type="match status" value="1"/>
</dbReference>
<dbReference type="InterPro" id="IPR017941">
    <property type="entry name" value="Rieske_2Fe-2S"/>
</dbReference>
<dbReference type="SUPFAM" id="SSF51971">
    <property type="entry name" value="Nucleotide-binding domain"/>
    <property type="match status" value="1"/>
</dbReference>
<dbReference type="InterPro" id="IPR036188">
    <property type="entry name" value="FAD/NAD-bd_sf"/>
</dbReference>
<keyword evidence="5" id="KW-1015">Disulfide bond</keyword>
<name>A0ABV7CR76_9BACI</name>
<feature type="domain" description="Rieske" evidence="9">
    <location>
        <begin position="422"/>
        <end position="508"/>
    </location>
</feature>
<dbReference type="RefSeq" id="WP_390267178.1">
    <property type="nucleotide sequence ID" value="NZ_JBHRSA010000004.1"/>
</dbReference>
<evidence type="ECO:0000256" key="1">
    <source>
        <dbReference type="ARBA" id="ARBA00022714"/>
    </source>
</evidence>
<protein>
    <submittedName>
        <fullName evidence="10">FAD-dependent oxidoreductase</fullName>
    </submittedName>
</protein>
<keyword evidence="8" id="KW-1133">Transmembrane helix</keyword>
<keyword evidence="8" id="KW-0812">Transmembrane</keyword>
<reference evidence="11" key="1">
    <citation type="journal article" date="2019" name="Int. J. Syst. Evol. Microbiol.">
        <title>The Global Catalogue of Microorganisms (GCM) 10K type strain sequencing project: providing services to taxonomists for standard genome sequencing and annotation.</title>
        <authorList>
            <consortium name="The Broad Institute Genomics Platform"/>
            <consortium name="The Broad Institute Genome Sequencing Center for Infectious Disease"/>
            <person name="Wu L."/>
            <person name="Ma J."/>
        </authorList>
    </citation>
    <scope>NUCLEOTIDE SEQUENCE [LARGE SCALE GENOMIC DNA]</scope>
    <source>
        <strain evidence="11">KCTC 13128</strain>
    </source>
</reference>
<dbReference type="InterPro" id="IPR036922">
    <property type="entry name" value="Rieske_2Fe-2S_sf"/>
</dbReference>
<proteinExistence type="predicted"/>
<evidence type="ECO:0000256" key="2">
    <source>
        <dbReference type="ARBA" id="ARBA00022723"/>
    </source>
</evidence>
<comment type="caution">
    <text evidence="10">The sequence shown here is derived from an EMBL/GenBank/DDBJ whole genome shotgun (WGS) entry which is preliminary data.</text>
</comment>
<keyword evidence="6" id="KW-0175">Coiled coil</keyword>
<gene>
    <name evidence="10" type="ORF">ACFOGI_01215</name>
</gene>